<keyword evidence="2" id="KW-1185">Reference proteome</keyword>
<evidence type="ECO:0000313" key="1">
    <source>
        <dbReference type="EMBL" id="CAK0808624.1"/>
    </source>
</evidence>
<evidence type="ECO:0000313" key="2">
    <source>
        <dbReference type="Proteomes" id="UP001189429"/>
    </source>
</evidence>
<organism evidence="1 2">
    <name type="scientific">Prorocentrum cordatum</name>
    <dbReference type="NCBI Taxonomy" id="2364126"/>
    <lineage>
        <taxon>Eukaryota</taxon>
        <taxon>Sar</taxon>
        <taxon>Alveolata</taxon>
        <taxon>Dinophyceae</taxon>
        <taxon>Prorocentrales</taxon>
        <taxon>Prorocentraceae</taxon>
        <taxon>Prorocentrum</taxon>
    </lineage>
</organism>
<dbReference type="Proteomes" id="UP001189429">
    <property type="component" value="Unassembled WGS sequence"/>
</dbReference>
<feature type="non-terminal residue" evidence="1">
    <location>
        <position position="1"/>
    </location>
</feature>
<dbReference type="EMBL" id="CAUYUJ010004223">
    <property type="protein sequence ID" value="CAK0808624.1"/>
    <property type="molecule type" value="Genomic_DNA"/>
</dbReference>
<protein>
    <submittedName>
        <fullName evidence="1">Uncharacterized protein</fullName>
    </submittedName>
</protein>
<gene>
    <name evidence="1" type="ORF">PCOR1329_LOCUS14157</name>
</gene>
<comment type="caution">
    <text evidence="1">The sequence shown here is derived from an EMBL/GenBank/DDBJ whole genome shotgun (WGS) entry which is preliminary data.</text>
</comment>
<accession>A0ABN9QQW4</accession>
<reference evidence="1" key="1">
    <citation type="submission" date="2023-10" db="EMBL/GenBank/DDBJ databases">
        <authorList>
            <person name="Chen Y."/>
            <person name="Shah S."/>
            <person name="Dougan E. K."/>
            <person name="Thang M."/>
            <person name="Chan C."/>
        </authorList>
    </citation>
    <scope>NUCLEOTIDE SEQUENCE [LARGE SCALE GENOMIC DNA]</scope>
</reference>
<name>A0ABN9QQW4_9DINO</name>
<proteinExistence type="predicted"/>
<feature type="non-terminal residue" evidence="1">
    <location>
        <position position="118"/>
    </location>
</feature>
<sequence length="118" mass="12839">AEAAARGPFDLICACDGKHSKVRDSAAAQDPELVITTREGRAVGEQRYKTVNCDKVDDKSGSNEELLKPGWLYNYHGAEVARMPAGGAIGIVAIWGERDLQPGMLKERFPRLMPLITA</sequence>